<dbReference type="OMA" id="WALNTAS"/>
<organism evidence="2 3">
    <name type="scientific">Eutypa lata (strain UCR-EL1)</name>
    <name type="common">Grapevine dieback disease fungus</name>
    <name type="synonym">Eutypa armeniacae</name>
    <dbReference type="NCBI Taxonomy" id="1287681"/>
    <lineage>
        <taxon>Eukaryota</taxon>
        <taxon>Fungi</taxon>
        <taxon>Dikarya</taxon>
        <taxon>Ascomycota</taxon>
        <taxon>Pezizomycotina</taxon>
        <taxon>Sordariomycetes</taxon>
        <taxon>Xylariomycetidae</taxon>
        <taxon>Xylariales</taxon>
        <taxon>Diatrypaceae</taxon>
        <taxon>Eutypa</taxon>
    </lineage>
</organism>
<evidence type="ECO:0000313" key="3">
    <source>
        <dbReference type="Proteomes" id="UP000012174"/>
    </source>
</evidence>
<reference evidence="3" key="1">
    <citation type="journal article" date="2013" name="Genome Announc.">
        <title>Draft genome sequence of the grapevine dieback fungus Eutypa lata UCR-EL1.</title>
        <authorList>
            <person name="Blanco-Ulate B."/>
            <person name="Rolshausen P.E."/>
            <person name="Cantu D."/>
        </authorList>
    </citation>
    <scope>NUCLEOTIDE SEQUENCE [LARGE SCALE GENOMIC DNA]</scope>
    <source>
        <strain evidence="3">UCR-EL1</strain>
    </source>
</reference>
<feature type="region of interest" description="Disordered" evidence="1">
    <location>
        <begin position="1"/>
        <end position="94"/>
    </location>
</feature>
<feature type="compositionally biased region" description="Low complexity" evidence="1">
    <location>
        <begin position="272"/>
        <end position="290"/>
    </location>
</feature>
<name>M7TMC1_EUTLA</name>
<gene>
    <name evidence="2" type="ORF">UCREL1_5113</name>
</gene>
<dbReference type="OrthoDB" id="3431997at2759"/>
<dbReference type="eggNOG" id="ENOG502SA12">
    <property type="taxonomic scope" value="Eukaryota"/>
</dbReference>
<dbReference type="EMBL" id="KB706334">
    <property type="protein sequence ID" value="EMR67885.1"/>
    <property type="molecule type" value="Genomic_DNA"/>
</dbReference>
<evidence type="ECO:0000256" key="1">
    <source>
        <dbReference type="SAM" id="MobiDB-lite"/>
    </source>
</evidence>
<dbReference type="AlphaFoldDB" id="M7TMC1"/>
<dbReference type="HOGENOM" id="CLU_061850_0_1_1"/>
<dbReference type="Proteomes" id="UP000012174">
    <property type="component" value="Unassembled WGS sequence"/>
</dbReference>
<dbReference type="KEGG" id="ela:UCREL1_5113"/>
<sequence>MGNPEEAGVANTGVVDDAPPPYSEVGHSIPAATTSTATAAVNPGEPPAATSTTAPVPNNSKETVSSPSLSSSASNNAQPTTSTSTSNTTTTKFPPTLNAYYQKKITRTFHLGPTGSQPLFAVKVHTGMTRHPEVELFDGPSEKEHPLLATARHDGRNDGSATLVTLPPLPGSTGSGFSTSSEIMRAEWGLGFGSGSGSSSSKNVMHRFSIEVGDLSAAAAVSGGVPARREDFEWRSTHGSEVQELTSWWSTGWKLVRLASRVEGANGGSGDGTSVVSGSGDAESSSSSSATQKQKQKQQRPAGVTSDGKEIVAVWALNTASLSMTKAFKFQFMGSGALGQLGERWEVMAVVTALRLWYLVWQGRAHAPSSGSLGR</sequence>
<protein>
    <submittedName>
        <fullName evidence="2">Uncharacterized protein</fullName>
    </submittedName>
</protein>
<keyword evidence="3" id="KW-1185">Reference proteome</keyword>
<feature type="compositionally biased region" description="Low complexity" evidence="1">
    <location>
        <begin position="31"/>
        <end position="40"/>
    </location>
</feature>
<feature type="region of interest" description="Disordered" evidence="1">
    <location>
        <begin position="264"/>
        <end position="304"/>
    </location>
</feature>
<proteinExistence type="predicted"/>
<evidence type="ECO:0000313" key="2">
    <source>
        <dbReference type="EMBL" id="EMR67885.1"/>
    </source>
</evidence>
<feature type="compositionally biased region" description="Low complexity" evidence="1">
    <location>
        <begin position="47"/>
        <end position="91"/>
    </location>
</feature>
<accession>M7TMC1</accession>